<dbReference type="OrthoDB" id="2269034at2759"/>
<dbReference type="EMBL" id="KV417291">
    <property type="protein sequence ID" value="KZO95034.1"/>
    <property type="molecule type" value="Genomic_DNA"/>
</dbReference>
<evidence type="ECO:0000313" key="1">
    <source>
        <dbReference type="EMBL" id="KZO95034.1"/>
    </source>
</evidence>
<reference evidence="1 2" key="1">
    <citation type="journal article" date="2016" name="Mol. Biol. Evol.">
        <title>Comparative Genomics of Early-Diverging Mushroom-Forming Fungi Provides Insights into the Origins of Lignocellulose Decay Capabilities.</title>
        <authorList>
            <person name="Nagy L.G."/>
            <person name="Riley R."/>
            <person name="Tritt A."/>
            <person name="Adam C."/>
            <person name="Daum C."/>
            <person name="Floudas D."/>
            <person name="Sun H."/>
            <person name="Yadav J.S."/>
            <person name="Pangilinan J."/>
            <person name="Larsson K.H."/>
            <person name="Matsuura K."/>
            <person name="Barry K."/>
            <person name="Labutti K."/>
            <person name="Kuo R."/>
            <person name="Ohm R.A."/>
            <person name="Bhattacharya S.S."/>
            <person name="Shirouzu T."/>
            <person name="Yoshinaga Y."/>
            <person name="Martin F.M."/>
            <person name="Grigoriev I.V."/>
            <person name="Hibbett D.S."/>
        </authorList>
    </citation>
    <scope>NUCLEOTIDE SEQUENCE [LARGE SCALE GENOMIC DNA]</scope>
    <source>
        <strain evidence="1 2">TUFC12733</strain>
    </source>
</reference>
<dbReference type="Proteomes" id="UP000076738">
    <property type="component" value="Unassembled WGS sequence"/>
</dbReference>
<evidence type="ECO:0008006" key="3">
    <source>
        <dbReference type="Google" id="ProtNLM"/>
    </source>
</evidence>
<organism evidence="1 2">
    <name type="scientific">Calocera viscosa (strain TUFC12733)</name>
    <dbReference type="NCBI Taxonomy" id="1330018"/>
    <lineage>
        <taxon>Eukaryota</taxon>
        <taxon>Fungi</taxon>
        <taxon>Dikarya</taxon>
        <taxon>Basidiomycota</taxon>
        <taxon>Agaricomycotina</taxon>
        <taxon>Dacrymycetes</taxon>
        <taxon>Dacrymycetales</taxon>
        <taxon>Dacrymycetaceae</taxon>
        <taxon>Calocera</taxon>
    </lineage>
</organism>
<dbReference type="Gene3D" id="1.20.1280.50">
    <property type="match status" value="1"/>
</dbReference>
<proteinExistence type="predicted"/>
<dbReference type="STRING" id="1330018.A0A167KUV6"/>
<dbReference type="InterPro" id="IPR036047">
    <property type="entry name" value="F-box-like_dom_sf"/>
</dbReference>
<name>A0A167KUV6_CALVF</name>
<dbReference type="AlphaFoldDB" id="A0A167KUV6"/>
<dbReference type="Gene3D" id="3.80.10.10">
    <property type="entry name" value="Ribonuclease Inhibitor"/>
    <property type="match status" value="1"/>
</dbReference>
<sequence length="355" mass="39852">MSVPTVNSTRLPEDVWRHVFLLLVKDPTVSQERTTLHLGSVCRFWREIVLDAPDLWTSATALLLSSKSDATLQVDSEYLSWVLERARNRPVEVILRSAPFDSYIIPHMEPDLLAALAQHMSHISRLDISTNGRMLSYESLTAFHAFLRVTESGLETLSLDVHLTATVSSYGLMHLLRMSKGLRSLVVKDQGLEDFGGKEFILMAQFPAALQTLQIPASVLDLLDHPRTPKMRLLKSLRLSGSDVQDRTILHALSKFPSLEELELFNSKAGDSLLQGLCDKRIAPNLRRLEVDFGIMRDDAVVELLEARSRPPTFTMICRNCPHLTDRGWQALAKAQMQASLYLCPPVSSSSEPRL</sequence>
<keyword evidence="2" id="KW-1185">Reference proteome</keyword>
<dbReference type="InterPro" id="IPR032675">
    <property type="entry name" value="LRR_dom_sf"/>
</dbReference>
<dbReference type="SUPFAM" id="SSF52047">
    <property type="entry name" value="RNI-like"/>
    <property type="match status" value="1"/>
</dbReference>
<gene>
    <name evidence="1" type="ORF">CALVIDRAFT_538508</name>
</gene>
<accession>A0A167KUV6</accession>
<dbReference type="SUPFAM" id="SSF81383">
    <property type="entry name" value="F-box domain"/>
    <property type="match status" value="1"/>
</dbReference>
<protein>
    <recommendedName>
        <fullName evidence="3">F-box domain-containing protein</fullName>
    </recommendedName>
</protein>
<evidence type="ECO:0000313" key="2">
    <source>
        <dbReference type="Proteomes" id="UP000076738"/>
    </source>
</evidence>